<reference evidence="2 3" key="1">
    <citation type="submission" date="2024-03" db="EMBL/GenBank/DDBJ databases">
        <title>Chitinophaga caseinilytica sp. nov., a casein hydrolysing bacterium isolated from forest soil.</title>
        <authorList>
            <person name="Lee D.S."/>
            <person name="Han D.M."/>
            <person name="Baek J.H."/>
            <person name="Choi D.G."/>
            <person name="Jeon J.H."/>
            <person name="Jeon C.O."/>
        </authorList>
    </citation>
    <scope>NUCLEOTIDE SEQUENCE [LARGE SCALE GENOMIC DNA]</scope>
    <source>
        <strain evidence="2 3">KACC 19118</strain>
    </source>
</reference>
<accession>A0ABZ2Z1V6</accession>
<keyword evidence="1" id="KW-0472">Membrane</keyword>
<sequence length="151" mass="17151">MIAPVSIWGNSWYLPVQCMVAFCLWGWWVYSVLRCAENLHVPELKRRLANCWEAWPLWVSSLVMFGVSLFFPEPLKVYAGLRIAAFMAGGSVLLVAHGYISWQIAHVLAELSGKRERWLGWMVAVAMVLPVPVFIQGEVKAIFRQVDGQTE</sequence>
<keyword evidence="1" id="KW-0812">Transmembrane</keyword>
<gene>
    <name evidence="2" type="ORF">WJU22_16640</name>
</gene>
<protein>
    <submittedName>
        <fullName evidence="2">Uncharacterized protein</fullName>
    </submittedName>
</protein>
<proteinExistence type="predicted"/>
<keyword evidence="1" id="KW-1133">Transmembrane helix</keyword>
<feature type="transmembrane region" description="Helical" evidence="1">
    <location>
        <begin position="12"/>
        <end position="33"/>
    </location>
</feature>
<evidence type="ECO:0000313" key="3">
    <source>
        <dbReference type="Proteomes" id="UP001449657"/>
    </source>
</evidence>
<dbReference type="RefSeq" id="WP_341839304.1">
    <property type="nucleotide sequence ID" value="NZ_CP149792.1"/>
</dbReference>
<dbReference type="Proteomes" id="UP001449657">
    <property type="component" value="Chromosome"/>
</dbReference>
<feature type="transmembrane region" description="Helical" evidence="1">
    <location>
        <begin position="118"/>
        <end position="135"/>
    </location>
</feature>
<keyword evidence="3" id="KW-1185">Reference proteome</keyword>
<dbReference type="EMBL" id="CP150096">
    <property type="protein sequence ID" value="WZN44524.1"/>
    <property type="molecule type" value="Genomic_DNA"/>
</dbReference>
<evidence type="ECO:0000256" key="1">
    <source>
        <dbReference type="SAM" id="Phobius"/>
    </source>
</evidence>
<organism evidence="2 3">
    <name type="scientific">Chitinophaga caseinilytica</name>
    <dbReference type="NCBI Taxonomy" id="2267521"/>
    <lineage>
        <taxon>Bacteria</taxon>
        <taxon>Pseudomonadati</taxon>
        <taxon>Bacteroidota</taxon>
        <taxon>Chitinophagia</taxon>
        <taxon>Chitinophagales</taxon>
        <taxon>Chitinophagaceae</taxon>
        <taxon>Chitinophaga</taxon>
    </lineage>
</organism>
<feature type="transmembrane region" description="Helical" evidence="1">
    <location>
        <begin position="77"/>
        <end position="97"/>
    </location>
</feature>
<name>A0ABZ2Z1V6_9BACT</name>
<evidence type="ECO:0000313" key="2">
    <source>
        <dbReference type="EMBL" id="WZN44524.1"/>
    </source>
</evidence>
<feature type="transmembrane region" description="Helical" evidence="1">
    <location>
        <begin position="54"/>
        <end position="71"/>
    </location>
</feature>